<gene>
    <name evidence="5" type="primary">hpm9</name>
    <name evidence="5" type="ORF">LSUE1_G007925</name>
</gene>
<evidence type="ECO:0000313" key="5">
    <source>
        <dbReference type="EMBL" id="TVY64367.1"/>
    </source>
</evidence>
<evidence type="ECO:0000256" key="2">
    <source>
        <dbReference type="ARBA" id="ARBA00023002"/>
    </source>
</evidence>
<dbReference type="GO" id="GO:0016491">
    <property type="term" value="F:oxidoreductase activity"/>
    <property type="evidence" value="ECO:0007669"/>
    <property type="project" value="UniProtKB-KW"/>
</dbReference>
<dbReference type="Pfam" id="PF01565">
    <property type="entry name" value="FAD_binding_4"/>
    <property type="match status" value="1"/>
</dbReference>
<dbReference type="InterPro" id="IPR036318">
    <property type="entry name" value="FAD-bd_PCMH-like_sf"/>
</dbReference>
<dbReference type="Proteomes" id="UP000469558">
    <property type="component" value="Unassembled WGS sequence"/>
</dbReference>
<dbReference type="PANTHER" id="PTHR13878">
    <property type="entry name" value="GULONOLACTONE OXIDASE"/>
    <property type="match status" value="1"/>
</dbReference>
<sequence length="603" mass="64013">MSQRFIVLFLSVLTSSIVSLGYTQDHSPRDNSFDLGCKCGPRDECWPTFEEWGALNSSVSGKLIQNSPPAISCYPGPQQNDATCAAITTELTNSTFVANDPVALDYPVDDGCPVPLAGQPLGNCSLGGIPVYTVNATCPEDVALAIDFARNHNIRLVVRNTGHDILGRSTGYGSLEVWIRYLRQGITFQNQYAASDGCPSSWSGSALMISGGYVWKDAYSVAQENDVVIVGGGDPSVGCIGGWAQGGGHSPASRDFGLGADQILEAQVALADGRVVTANPCQNSDIYTAIRGGGGGTYGVVLSTTVKAHPQTNVVAQILSLAPTSDAYILEFMDALAMMYSAYPDFNDAGFSGYGSWAVESNAPVVGNSATGYNHVIAMFNKSLSEAEAAFAPVETQFSEQNGTSIAVNVTYLEFPTYQAYYQTLSGNQGTVGTSGAVGSHFLDRSALTKSKSALLEMLNVTAGAPGQFISTNVALVSGGQVHADASDKFSGVNPDWRTAYVHNIVAGGWAPGSNASVIATKHHDITYNKIGALRKLAPDLGSYMNEADMFDPLYLSDFYGGRLAFLEGVKERYDPLSVFYCRTCVGSNLWEEDGEGRLCYRG</sequence>
<dbReference type="SUPFAM" id="SSF56176">
    <property type="entry name" value="FAD-binding/transporter-associated domain-like"/>
    <property type="match status" value="1"/>
</dbReference>
<dbReference type="InterPro" id="IPR016169">
    <property type="entry name" value="FAD-bd_PCMH_sub2"/>
</dbReference>
<name>A0A8T9C290_9HELO</name>
<keyword evidence="6" id="KW-1185">Reference proteome</keyword>
<feature type="domain" description="FAD-binding PCMH-type" evidence="4">
    <location>
        <begin position="126"/>
        <end position="311"/>
    </location>
</feature>
<evidence type="ECO:0000313" key="6">
    <source>
        <dbReference type="Proteomes" id="UP000469558"/>
    </source>
</evidence>
<dbReference type="OrthoDB" id="9983560at2759"/>
<feature type="signal peptide" evidence="3">
    <location>
        <begin position="1"/>
        <end position="23"/>
    </location>
</feature>
<dbReference type="EMBL" id="QGMK01001736">
    <property type="protein sequence ID" value="TVY64367.1"/>
    <property type="molecule type" value="Genomic_DNA"/>
</dbReference>
<dbReference type="PROSITE" id="PS51387">
    <property type="entry name" value="FAD_PCMH"/>
    <property type="match status" value="1"/>
</dbReference>
<dbReference type="InterPro" id="IPR050432">
    <property type="entry name" value="FAD-linked_Oxidoreductases_BP"/>
</dbReference>
<organism evidence="5 6">
    <name type="scientific">Lachnellula suecica</name>
    <dbReference type="NCBI Taxonomy" id="602035"/>
    <lineage>
        <taxon>Eukaryota</taxon>
        <taxon>Fungi</taxon>
        <taxon>Dikarya</taxon>
        <taxon>Ascomycota</taxon>
        <taxon>Pezizomycotina</taxon>
        <taxon>Leotiomycetes</taxon>
        <taxon>Helotiales</taxon>
        <taxon>Lachnaceae</taxon>
        <taxon>Lachnellula</taxon>
    </lineage>
</organism>
<dbReference type="GO" id="GO:0071949">
    <property type="term" value="F:FAD binding"/>
    <property type="evidence" value="ECO:0007669"/>
    <property type="project" value="InterPro"/>
</dbReference>
<proteinExistence type="inferred from homology"/>
<keyword evidence="3" id="KW-0732">Signal</keyword>
<feature type="chain" id="PRO_5035758750" evidence="3">
    <location>
        <begin position="24"/>
        <end position="603"/>
    </location>
</feature>
<protein>
    <submittedName>
        <fullName evidence="5">FAD-linked oxidoreductase hmp9</fullName>
    </submittedName>
</protein>
<dbReference type="Gene3D" id="3.30.465.10">
    <property type="match status" value="1"/>
</dbReference>
<dbReference type="AlphaFoldDB" id="A0A8T9C290"/>
<evidence type="ECO:0000256" key="3">
    <source>
        <dbReference type="SAM" id="SignalP"/>
    </source>
</evidence>
<accession>A0A8T9C290</accession>
<reference evidence="5 6" key="1">
    <citation type="submission" date="2018-05" db="EMBL/GenBank/DDBJ databases">
        <title>Genome sequencing and assembly of the regulated plant pathogen Lachnellula willkommii and related sister species for the development of diagnostic species identification markers.</title>
        <authorList>
            <person name="Giroux E."/>
            <person name="Bilodeau G."/>
        </authorList>
    </citation>
    <scope>NUCLEOTIDE SEQUENCE [LARGE SCALE GENOMIC DNA]</scope>
    <source>
        <strain evidence="5 6">CBS 268.59</strain>
    </source>
</reference>
<evidence type="ECO:0000256" key="1">
    <source>
        <dbReference type="ARBA" id="ARBA00005466"/>
    </source>
</evidence>
<keyword evidence="2" id="KW-0560">Oxidoreductase</keyword>
<dbReference type="InterPro" id="IPR016166">
    <property type="entry name" value="FAD-bd_PCMH"/>
</dbReference>
<evidence type="ECO:0000259" key="4">
    <source>
        <dbReference type="PROSITE" id="PS51387"/>
    </source>
</evidence>
<dbReference type="InterPro" id="IPR006094">
    <property type="entry name" value="Oxid_FAD_bind_N"/>
</dbReference>
<comment type="caution">
    <text evidence="5">The sequence shown here is derived from an EMBL/GenBank/DDBJ whole genome shotgun (WGS) entry which is preliminary data.</text>
</comment>
<comment type="similarity">
    <text evidence="1">Belongs to the oxygen-dependent FAD-linked oxidoreductase family.</text>
</comment>
<dbReference type="PANTHER" id="PTHR13878:SF91">
    <property type="entry name" value="FAD BINDING DOMAIN PROTEIN (AFU_ORTHOLOGUE AFUA_6G12070)-RELATED"/>
    <property type="match status" value="1"/>
</dbReference>